<dbReference type="SMART" id="SM00387">
    <property type="entry name" value="HATPase_c"/>
    <property type="match status" value="1"/>
</dbReference>
<dbReference type="SUPFAM" id="SSF55785">
    <property type="entry name" value="PYP-like sensor domain (PAS domain)"/>
    <property type="match status" value="1"/>
</dbReference>
<accession>A0A514CIU3</accession>
<dbReference type="Gene3D" id="3.30.565.10">
    <property type="entry name" value="Histidine kinase-like ATPase, C-terminal domain"/>
    <property type="match status" value="1"/>
</dbReference>
<dbReference type="Pfam" id="PF00512">
    <property type="entry name" value="HisKA"/>
    <property type="match status" value="1"/>
</dbReference>
<feature type="domain" description="Response regulatory" evidence="6">
    <location>
        <begin position="510"/>
        <end position="623"/>
    </location>
</feature>
<dbReference type="SUPFAM" id="SSF52172">
    <property type="entry name" value="CheY-like"/>
    <property type="match status" value="1"/>
</dbReference>
<dbReference type="InterPro" id="IPR035965">
    <property type="entry name" value="PAS-like_dom_sf"/>
</dbReference>
<dbReference type="FunFam" id="3.30.565.10:FF:000010">
    <property type="entry name" value="Sensor histidine kinase RcsC"/>
    <property type="match status" value="1"/>
</dbReference>
<dbReference type="InterPro" id="IPR004358">
    <property type="entry name" value="Sig_transdc_His_kin-like_C"/>
</dbReference>
<dbReference type="InterPro" id="IPR001789">
    <property type="entry name" value="Sig_transdc_resp-reg_receiver"/>
</dbReference>
<dbReference type="Gene3D" id="1.10.287.130">
    <property type="match status" value="1"/>
</dbReference>
<dbReference type="KEGG" id="echi:FKX85_12130"/>
<dbReference type="CDD" id="cd00082">
    <property type="entry name" value="HisKA"/>
    <property type="match status" value="1"/>
</dbReference>
<evidence type="ECO:0000313" key="7">
    <source>
        <dbReference type="EMBL" id="QDH79741.1"/>
    </source>
</evidence>
<evidence type="ECO:0000259" key="6">
    <source>
        <dbReference type="PROSITE" id="PS50110"/>
    </source>
</evidence>
<keyword evidence="8" id="KW-1185">Reference proteome</keyword>
<dbReference type="PANTHER" id="PTHR45339">
    <property type="entry name" value="HYBRID SIGNAL TRANSDUCTION HISTIDINE KINASE J"/>
    <property type="match status" value="1"/>
</dbReference>
<dbReference type="CDD" id="cd16922">
    <property type="entry name" value="HATPase_EvgS-ArcB-TorS-like"/>
    <property type="match status" value="1"/>
</dbReference>
<dbReference type="InterPro" id="IPR003594">
    <property type="entry name" value="HATPase_dom"/>
</dbReference>
<dbReference type="SUPFAM" id="SSF47384">
    <property type="entry name" value="Homodimeric domain of signal transducing histidine kinase"/>
    <property type="match status" value="1"/>
</dbReference>
<comment type="catalytic activity">
    <reaction evidence="1">
        <text>ATP + protein L-histidine = ADP + protein N-phospho-L-histidine.</text>
        <dbReference type="EC" id="2.7.13.3"/>
    </reaction>
</comment>
<dbReference type="Pfam" id="PF02518">
    <property type="entry name" value="HATPase_c"/>
    <property type="match status" value="1"/>
</dbReference>
<dbReference type="InterPro" id="IPR003661">
    <property type="entry name" value="HisK_dim/P_dom"/>
</dbReference>
<dbReference type="Gene3D" id="3.30.450.20">
    <property type="entry name" value="PAS domain"/>
    <property type="match status" value="1"/>
</dbReference>
<reference evidence="7 8" key="1">
    <citation type="submission" date="2019-06" db="EMBL/GenBank/DDBJ databases">
        <title>Echinicola alkalisoli sp. nov. isolated from saline soil.</title>
        <authorList>
            <person name="Sun J.-Q."/>
            <person name="Xu L."/>
        </authorList>
    </citation>
    <scope>NUCLEOTIDE SEQUENCE [LARGE SCALE GENOMIC DNA]</scope>
    <source>
        <strain evidence="7 8">LN3S3</strain>
    </source>
</reference>
<dbReference type="InterPro" id="IPR036890">
    <property type="entry name" value="HATPase_C_sf"/>
</dbReference>
<dbReference type="PROSITE" id="PS50110">
    <property type="entry name" value="RESPONSE_REGULATORY"/>
    <property type="match status" value="1"/>
</dbReference>
<dbReference type="SMART" id="SM00448">
    <property type="entry name" value="REC"/>
    <property type="match status" value="1"/>
</dbReference>
<dbReference type="GO" id="GO:0000155">
    <property type="term" value="F:phosphorelay sensor kinase activity"/>
    <property type="evidence" value="ECO:0007669"/>
    <property type="project" value="InterPro"/>
</dbReference>
<protein>
    <recommendedName>
        <fullName evidence="2">histidine kinase</fullName>
        <ecNumber evidence="2">2.7.13.3</ecNumber>
    </recommendedName>
</protein>
<dbReference type="Pfam" id="PF00072">
    <property type="entry name" value="Response_reg"/>
    <property type="match status" value="1"/>
</dbReference>
<dbReference type="InterPro" id="IPR036097">
    <property type="entry name" value="HisK_dim/P_sf"/>
</dbReference>
<evidence type="ECO:0000259" key="5">
    <source>
        <dbReference type="PROSITE" id="PS50109"/>
    </source>
</evidence>
<evidence type="ECO:0000256" key="1">
    <source>
        <dbReference type="ARBA" id="ARBA00000085"/>
    </source>
</evidence>
<dbReference type="AlphaFoldDB" id="A0A514CIU3"/>
<keyword evidence="3 4" id="KW-0597">Phosphoprotein</keyword>
<name>A0A514CIU3_9BACT</name>
<feature type="modified residue" description="4-aspartylphosphate" evidence="4">
    <location>
        <position position="559"/>
    </location>
</feature>
<dbReference type="SUPFAM" id="SSF55874">
    <property type="entry name" value="ATPase domain of HSP90 chaperone/DNA topoisomerase II/histidine kinase"/>
    <property type="match status" value="1"/>
</dbReference>
<dbReference type="EMBL" id="CP041253">
    <property type="protein sequence ID" value="QDH79741.1"/>
    <property type="molecule type" value="Genomic_DNA"/>
</dbReference>
<feature type="domain" description="Histidine kinase" evidence="5">
    <location>
        <begin position="262"/>
        <end position="483"/>
    </location>
</feature>
<dbReference type="PROSITE" id="PS50109">
    <property type="entry name" value="HIS_KIN"/>
    <property type="match status" value="1"/>
</dbReference>
<dbReference type="InterPro" id="IPR011006">
    <property type="entry name" value="CheY-like_superfamily"/>
</dbReference>
<dbReference type="EC" id="2.7.13.3" evidence="2"/>
<sequence length="628" mass="70307">MKDIFKTIIDQSTDIVFVVENVTPHKIIYGNKAFYEHIAGKLTEMSLQGMDVDGGALSLHEEFILNVDNQYYSFFLEPFEEESVFLFHKGAHVKVSSTHNTGDDNTGSISKGESQFFKLLNNKVPCANFQMVLDDDGKMCFSYLSDKVKKMFKLETHGDEAASLDFLLSKVHPLDVGRVLKSMVHSARLKGHWECVFRISVRENSEPLWVLGRAVPENEAKNLYWYGTLVDISALKQREMELEKAKYDAETSSKVKSDFISTIIHEIRTPLNAISGSVFSLLEEGYATGQKQLLNNISFATDSLIIMVNDLLDFQKTEAGKIQLEYKPFNLRELLGQVIGGLKYQARESKNILNLIASDHLDIGVVGDKLRLAQILNNLISNGLKFTNQGRVDVTATLAEDNDEEVRIYFEVKDTGIGIARENLKKVFNEFEQINQSFDVKYGGTGLGMPITKKLLELMGSEIQVESEEGKGSTFFFELTFGKVVSAAGVSLVPPEPIKHAGYCLPSGLKVLLAEDNDVNAIVIMKIIKRWEMICDRVYDGQEAVDFAGKKKYDIILMDIQMPVMDGCKAAKCIKEQSDVPIIALTASSKNECCAGYDLACIDRFVYKPINAVDLQKNIHELVMTHIS</sequence>
<gene>
    <name evidence="7" type="ORF">FKX85_12130</name>
</gene>
<dbReference type="Proteomes" id="UP000316614">
    <property type="component" value="Chromosome"/>
</dbReference>
<organism evidence="7 8">
    <name type="scientific">Echinicola soli</name>
    <dbReference type="NCBI Taxonomy" id="2591634"/>
    <lineage>
        <taxon>Bacteria</taxon>
        <taxon>Pseudomonadati</taxon>
        <taxon>Bacteroidota</taxon>
        <taxon>Cytophagia</taxon>
        <taxon>Cytophagales</taxon>
        <taxon>Cyclobacteriaceae</taxon>
        <taxon>Echinicola</taxon>
    </lineage>
</organism>
<dbReference type="RefSeq" id="WP_141614982.1">
    <property type="nucleotide sequence ID" value="NZ_CP041253.1"/>
</dbReference>
<dbReference type="PANTHER" id="PTHR45339:SF5">
    <property type="entry name" value="HISTIDINE KINASE"/>
    <property type="match status" value="1"/>
</dbReference>
<proteinExistence type="predicted"/>
<evidence type="ECO:0000256" key="3">
    <source>
        <dbReference type="ARBA" id="ARBA00022553"/>
    </source>
</evidence>
<dbReference type="PRINTS" id="PR00344">
    <property type="entry name" value="BCTRLSENSOR"/>
</dbReference>
<dbReference type="CDD" id="cd17546">
    <property type="entry name" value="REC_hyHK_CKI1_RcsC-like"/>
    <property type="match status" value="1"/>
</dbReference>
<evidence type="ECO:0000313" key="8">
    <source>
        <dbReference type="Proteomes" id="UP000316614"/>
    </source>
</evidence>
<dbReference type="InterPro" id="IPR005467">
    <property type="entry name" value="His_kinase_dom"/>
</dbReference>
<dbReference type="SMART" id="SM00388">
    <property type="entry name" value="HisKA"/>
    <property type="match status" value="1"/>
</dbReference>
<dbReference type="Gene3D" id="3.40.50.2300">
    <property type="match status" value="1"/>
</dbReference>
<evidence type="ECO:0000256" key="4">
    <source>
        <dbReference type="PROSITE-ProRule" id="PRU00169"/>
    </source>
</evidence>
<dbReference type="OrthoDB" id="9811889at2"/>
<evidence type="ECO:0000256" key="2">
    <source>
        <dbReference type="ARBA" id="ARBA00012438"/>
    </source>
</evidence>